<dbReference type="Pfam" id="PF07993">
    <property type="entry name" value="NAD_binding_4"/>
    <property type="match status" value="1"/>
</dbReference>
<evidence type="ECO:0000256" key="3">
    <source>
        <dbReference type="ARBA" id="ARBA00022857"/>
    </source>
</evidence>
<dbReference type="InterPro" id="IPR009081">
    <property type="entry name" value="PP-bd_ACP"/>
</dbReference>
<dbReference type="AlphaFoldDB" id="A0A8H7TK54"/>
<dbReference type="InterPro" id="IPR036291">
    <property type="entry name" value="NAD(P)-bd_dom_sf"/>
</dbReference>
<feature type="domain" description="AMP-dependent synthetase/ligase" evidence="4">
    <location>
        <begin position="44"/>
        <end position="364"/>
    </location>
</feature>
<reference evidence="7" key="1">
    <citation type="submission" date="2020-10" db="EMBL/GenBank/DDBJ databases">
        <title>High-Quality Genome Resource of Clonostachys rosea strain S41 by Oxford Nanopore Long-Read Sequencing.</title>
        <authorList>
            <person name="Wang H."/>
        </authorList>
    </citation>
    <scope>NUCLEOTIDE SEQUENCE</scope>
    <source>
        <strain evidence="7">S41</strain>
    </source>
</reference>
<evidence type="ECO:0000256" key="2">
    <source>
        <dbReference type="ARBA" id="ARBA00022553"/>
    </source>
</evidence>
<dbReference type="EMBL" id="JADCTT010000006">
    <property type="protein sequence ID" value="KAF9751014.1"/>
    <property type="molecule type" value="Genomic_DNA"/>
</dbReference>
<dbReference type="PANTHER" id="PTHR43439:SF2">
    <property type="entry name" value="ENZYME, PUTATIVE (JCVI)-RELATED"/>
    <property type="match status" value="1"/>
</dbReference>
<dbReference type="PANTHER" id="PTHR43439">
    <property type="entry name" value="PHENYLACETATE-COENZYME A LIGASE"/>
    <property type="match status" value="1"/>
</dbReference>
<dbReference type="SUPFAM" id="SSF47336">
    <property type="entry name" value="ACP-like"/>
    <property type="match status" value="1"/>
</dbReference>
<dbReference type="InterPro" id="IPR036736">
    <property type="entry name" value="ACP-like_sf"/>
</dbReference>
<sequence length="1083" mass="119969">MATTTVKPNYFTCTLGHAAQSKEQDGHLDHKFGTVLQLIDGNSRRFPQAPALGFADYVSRPHKAHDIDFLTFGELSVLSYHAADRLRTLLGPASSRNIPIDSNIGLLSTSGIDFVLTWLGLLRLGHTAVFLAPQLQPQAIEHLCATLNVQVLLVEDCSNIAVKGVEQVEIPRLSPYQEYLTKEKPLVEIDSNKEPDIAYFSHTSGTSSGLPKPIPQPQSGIVQVLPCFQEENQPATFSTTPLYHGGLPDLLRSWTSGSMIWFFPEGLAPITAPNIISAVAHARKKCDAPVYYFTSVPYILQMLFEDKHAVELLQSMDLVGVGGAPLPPAIGDGLVAAGINLVSRMGSMECGFLMSSHRNYQQDREWQYLRPIQDERYLQFEPRDNGLSELVVKPAWPLRVKTNRDGGSYATADLFEPHETIPNAWRYHSRADSQLVLANGKKFDPAPMEADILAATNILRDVFIFGSGKNYPGILLFPSSLDMSDTAILETAWAIIQKINSQSQGHARISRSMVIIVSVPLDEAALQKSSKGTILRNQAEEQYKSWIEAAYSKPGSAAPVQITSRDQLFQAVLECFFRILGRNIDPDEDLYRQNVDSMACLQIRAQVMEACLPDPEEQLPLNIIYECGSVNNLVKHLEQVRSGEFLEKQDQNERRHQLMRHMADRYRDFSSSLRPKIHQGSRNVVVLTGATGFLGAHILHSLLCKEQKIDAVYLLVRAKTPEDAYQRVARVLTGYGLIDLRQISHTKPSVVCLPCDLSDGAIGFSTQHLDDFSKASTTFIHTAWTVNFNLRLPSFEDQVSGTQQLIQLAIKSGAKFVFISSIAAVSCSASHLIREDVSEDPADASPMGYSESKWVAEQVCAAAYKAVTATDSAPASEMLPWMSIIRVGQLCGNKLGIWNKSEAYPLMLSTESLVGCLPRLEDQPLDWLPVDTAADAILEIALGAHAKMFKNPSQQSNLATGPLVYHVLNPFTQPDWSQLLSWISEDDLGRGLEVVPPSEWVTRLEDTLAQTNEHHPSHVLVGLWKGSLAPEEMACPTGKIRPGSVQSYEMTRAKQSVPTLRDLEPLDKQRVLKIWAWVRGNII</sequence>
<keyword evidence="2" id="KW-0597">Phosphoprotein</keyword>
<dbReference type="SUPFAM" id="SSF51735">
    <property type="entry name" value="NAD(P)-binding Rossmann-fold domains"/>
    <property type="match status" value="1"/>
</dbReference>
<dbReference type="InterPro" id="IPR042099">
    <property type="entry name" value="ANL_N_sf"/>
</dbReference>
<feature type="domain" description="Carrier" evidence="5">
    <location>
        <begin position="570"/>
        <end position="637"/>
    </location>
</feature>
<gene>
    <name evidence="7" type="ORF">IM811_015234</name>
</gene>
<keyword evidence="1" id="KW-0596">Phosphopantetheine</keyword>
<evidence type="ECO:0000259" key="6">
    <source>
        <dbReference type="Pfam" id="PF07993"/>
    </source>
</evidence>
<evidence type="ECO:0000259" key="4">
    <source>
        <dbReference type="Pfam" id="PF00501"/>
    </source>
</evidence>
<organism evidence="7 8">
    <name type="scientific">Bionectria ochroleuca</name>
    <name type="common">Gliocladium roseum</name>
    <dbReference type="NCBI Taxonomy" id="29856"/>
    <lineage>
        <taxon>Eukaryota</taxon>
        <taxon>Fungi</taxon>
        <taxon>Dikarya</taxon>
        <taxon>Ascomycota</taxon>
        <taxon>Pezizomycotina</taxon>
        <taxon>Sordariomycetes</taxon>
        <taxon>Hypocreomycetidae</taxon>
        <taxon>Hypocreales</taxon>
        <taxon>Bionectriaceae</taxon>
        <taxon>Clonostachys</taxon>
    </lineage>
</organism>
<dbReference type="Gene3D" id="3.40.50.720">
    <property type="entry name" value="NAD(P)-binding Rossmann-like Domain"/>
    <property type="match status" value="1"/>
</dbReference>
<dbReference type="InterPro" id="IPR051414">
    <property type="entry name" value="Adenylate-forming_Reductase"/>
</dbReference>
<evidence type="ECO:0000259" key="5">
    <source>
        <dbReference type="Pfam" id="PF00550"/>
    </source>
</evidence>
<dbReference type="InterPro" id="IPR000873">
    <property type="entry name" value="AMP-dep_synth/lig_dom"/>
</dbReference>
<dbReference type="InterPro" id="IPR013120">
    <property type="entry name" value="FAR_NAD-bd"/>
</dbReference>
<evidence type="ECO:0000313" key="8">
    <source>
        <dbReference type="Proteomes" id="UP000616885"/>
    </source>
</evidence>
<comment type="caution">
    <text evidence="7">The sequence shown here is derived from an EMBL/GenBank/DDBJ whole genome shotgun (WGS) entry which is preliminary data.</text>
</comment>
<dbReference type="Proteomes" id="UP000616885">
    <property type="component" value="Unassembled WGS sequence"/>
</dbReference>
<evidence type="ECO:0000313" key="7">
    <source>
        <dbReference type="EMBL" id="KAF9751014.1"/>
    </source>
</evidence>
<protein>
    <recommendedName>
        <fullName evidence="9">Carrier domain-containing protein</fullName>
    </recommendedName>
</protein>
<accession>A0A8H7TK54</accession>
<dbReference type="Pfam" id="PF23562">
    <property type="entry name" value="AMP-binding_C_3"/>
    <property type="match status" value="1"/>
</dbReference>
<dbReference type="Pfam" id="PF00501">
    <property type="entry name" value="AMP-binding"/>
    <property type="match status" value="1"/>
</dbReference>
<feature type="domain" description="Thioester reductase (TE)" evidence="6">
    <location>
        <begin position="687"/>
        <end position="937"/>
    </location>
</feature>
<dbReference type="Pfam" id="PF00550">
    <property type="entry name" value="PP-binding"/>
    <property type="match status" value="1"/>
</dbReference>
<evidence type="ECO:0008006" key="9">
    <source>
        <dbReference type="Google" id="ProtNLM"/>
    </source>
</evidence>
<dbReference type="SUPFAM" id="SSF56801">
    <property type="entry name" value="Acetyl-CoA synthetase-like"/>
    <property type="match status" value="1"/>
</dbReference>
<proteinExistence type="predicted"/>
<keyword evidence="3" id="KW-0521">NADP</keyword>
<evidence type="ECO:0000256" key="1">
    <source>
        <dbReference type="ARBA" id="ARBA00022450"/>
    </source>
</evidence>
<name>A0A8H7TK54_BIOOC</name>
<dbReference type="Gene3D" id="3.40.50.12780">
    <property type="entry name" value="N-terminal domain of ligase-like"/>
    <property type="match status" value="1"/>
</dbReference>